<gene>
    <name evidence="2" type="ORF">P353_09980</name>
</gene>
<keyword evidence="1" id="KW-0732">Signal</keyword>
<dbReference type="AlphaFoldDB" id="A0A096FKX4"/>
<feature type="chain" id="PRO_5001919585" description="Rap1a immunity protein domain-containing protein" evidence="1">
    <location>
        <begin position="20"/>
        <end position="123"/>
    </location>
</feature>
<evidence type="ECO:0008006" key="4">
    <source>
        <dbReference type="Google" id="ProtNLM"/>
    </source>
</evidence>
<dbReference type="RefSeq" id="WP_034368506.1">
    <property type="nucleotide sequence ID" value="NZ_AWOR01000043.1"/>
</dbReference>
<accession>A0A096FKX4</accession>
<reference evidence="2 3" key="1">
    <citation type="submission" date="2013-09" db="EMBL/GenBank/DDBJ databases">
        <title>High correlation between genotypes and phenotypes of environmental bacteria Comamonas testosteroni strains.</title>
        <authorList>
            <person name="Liu L."/>
            <person name="Zhu W."/>
            <person name="Xia X."/>
            <person name="Xu B."/>
            <person name="Luo M."/>
            <person name="Wang G."/>
        </authorList>
    </citation>
    <scope>NUCLEOTIDE SEQUENCE [LARGE SCALE GENOMIC DNA]</scope>
    <source>
        <strain evidence="2 3">JL40</strain>
    </source>
</reference>
<evidence type="ECO:0000313" key="3">
    <source>
        <dbReference type="Proteomes" id="UP000029553"/>
    </source>
</evidence>
<name>A0A096FKX4_COMTE</name>
<feature type="signal peptide" evidence="1">
    <location>
        <begin position="1"/>
        <end position="19"/>
    </location>
</feature>
<organism evidence="2 3">
    <name type="scientific">Comamonas testosteroni</name>
    <name type="common">Pseudomonas testosteroni</name>
    <dbReference type="NCBI Taxonomy" id="285"/>
    <lineage>
        <taxon>Bacteria</taxon>
        <taxon>Pseudomonadati</taxon>
        <taxon>Pseudomonadota</taxon>
        <taxon>Betaproteobacteria</taxon>
        <taxon>Burkholderiales</taxon>
        <taxon>Comamonadaceae</taxon>
        <taxon>Comamonas</taxon>
    </lineage>
</organism>
<proteinExistence type="predicted"/>
<dbReference type="Proteomes" id="UP000029553">
    <property type="component" value="Unassembled WGS sequence"/>
</dbReference>
<dbReference type="EMBL" id="AWOR01000043">
    <property type="protein sequence ID" value="KGH30564.1"/>
    <property type="molecule type" value="Genomic_DNA"/>
</dbReference>
<sequence>MKQLLVGVLFVSAFLNCHAESLYIPGGYVSGNDYMRLNKILRMNYLQGLFDGFMLAPLLASTNKTKAAKIHDCTTQMRLNTVQFAAIVEKYMNEYPEQWGGPMSGIGYNALIRSCTRIGAPVD</sequence>
<protein>
    <recommendedName>
        <fullName evidence="4">Rap1a immunity protein domain-containing protein</fullName>
    </recommendedName>
</protein>
<evidence type="ECO:0000313" key="2">
    <source>
        <dbReference type="EMBL" id="KGH30564.1"/>
    </source>
</evidence>
<evidence type="ECO:0000256" key="1">
    <source>
        <dbReference type="SAM" id="SignalP"/>
    </source>
</evidence>
<comment type="caution">
    <text evidence="2">The sequence shown here is derived from an EMBL/GenBank/DDBJ whole genome shotgun (WGS) entry which is preliminary data.</text>
</comment>